<accession>A0A195BDV1</accession>
<sequence length="317" mass="34262">MENSQKPRAISRSREQSSSRGPFQGRELVTWQTMGSTMTMTAPAYIRHSLLFCTQPLLSQGTVATLAVPRSRPTMQTIQTYAVDKPMTSLRTAIEAAFVGMNSVTLEEGVVVEVGWLASASSSLRKSRGSKSSSPATTDIPAPSSTGTFDAVGVPTRALSSIVENSTDWPALPNFMNITEISSRIPNSKSTTDYSPEGTGLNPFFQYQNSSSSMKGMFDSSLGTRVEVNVGVCDTGTGIGTRTLKRLFWSGKPLSEIRATSCGLGLTSMPLIVGTKLGDKLITVCKIARNEIINYARNEISLSRNNFRCIVPHSHFV</sequence>
<dbReference type="AlphaFoldDB" id="A0A195BDV1"/>
<name>A0A195BDV1_9HYME</name>
<dbReference type="EMBL" id="KQ976513">
    <property type="protein sequence ID" value="KYM82382.1"/>
    <property type="molecule type" value="Genomic_DNA"/>
</dbReference>
<proteinExistence type="predicted"/>
<dbReference type="Proteomes" id="UP000078540">
    <property type="component" value="Unassembled WGS sequence"/>
</dbReference>
<evidence type="ECO:0000313" key="2">
    <source>
        <dbReference type="EMBL" id="KYM82382.1"/>
    </source>
</evidence>
<feature type="region of interest" description="Disordered" evidence="1">
    <location>
        <begin position="125"/>
        <end position="148"/>
    </location>
</feature>
<keyword evidence="3" id="KW-1185">Reference proteome</keyword>
<organism evidence="2 3">
    <name type="scientific">Atta colombica</name>
    <dbReference type="NCBI Taxonomy" id="520822"/>
    <lineage>
        <taxon>Eukaryota</taxon>
        <taxon>Metazoa</taxon>
        <taxon>Ecdysozoa</taxon>
        <taxon>Arthropoda</taxon>
        <taxon>Hexapoda</taxon>
        <taxon>Insecta</taxon>
        <taxon>Pterygota</taxon>
        <taxon>Neoptera</taxon>
        <taxon>Endopterygota</taxon>
        <taxon>Hymenoptera</taxon>
        <taxon>Apocrita</taxon>
        <taxon>Aculeata</taxon>
        <taxon>Formicoidea</taxon>
        <taxon>Formicidae</taxon>
        <taxon>Myrmicinae</taxon>
        <taxon>Atta</taxon>
    </lineage>
</organism>
<feature type="region of interest" description="Disordered" evidence="1">
    <location>
        <begin position="1"/>
        <end position="27"/>
    </location>
</feature>
<evidence type="ECO:0000256" key="1">
    <source>
        <dbReference type="SAM" id="MobiDB-lite"/>
    </source>
</evidence>
<evidence type="ECO:0000313" key="3">
    <source>
        <dbReference type="Proteomes" id="UP000078540"/>
    </source>
</evidence>
<protein>
    <submittedName>
        <fullName evidence="2">Uncharacterized protein</fullName>
    </submittedName>
</protein>
<reference evidence="2 3" key="1">
    <citation type="submission" date="2015-09" db="EMBL/GenBank/DDBJ databases">
        <title>Atta colombica WGS genome.</title>
        <authorList>
            <person name="Nygaard S."/>
            <person name="Hu H."/>
            <person name="Boomsma J."/>
            <person name="Zhang G."/>
        </authorList>
    </citation>
    <scope>NUCLEOTIDE SEQUENCE [LARGE SCALE GENOMIC DNA]</scope>
    <source>
        <strain evidence="2">Treedump-2</strain>
        <tissue evidence="2">Whole body</tissue>
    </source>
</reference>
<gene>
    <name evidence="2" type="ORF">ALC53_07170</name>
</gene>
<feature type="compositionally biased region" description="Low complexity" evidence="1">
    <location>
        <begin position="125"/>
        <end position="134"/>
    </location>
</feature>